<feature type="signal peptide" evidence="1">
    <location>
        <begin position="1"/>
        <end position="20"/>
    </location>
</feature>
<keyword evidence="1" id="KW-0732">Signal</keyword>
<proteinExistence type="predicted"/>
<organism evidence="3 4">
    <name type="scientific">Patellaria atrata CBS 101060</name>
    <dbReference type="NCBI Taxonomy" id="1346257"/>
    <lineage>
        <taxon>Eukaryota</taxon>
        <taxon>Fungi</taxon>
        <taxon>Dikarya</taxon>
        <taxon>Ascomycota</taxon>
        <taxon>Pezizomycotina</taxon>
        <taxon>Dothideomycetes</taxon>
        <taxon>Dothideomycetes incertae sedis</taxon>
        <taxon>Patellariales</taxon>
        <taxon>Patellariaceae</taxon>
        <taxon>Patellaria</taxon>
    </lineage>
</organism>
<evidence type="ECO:0000259" key="2">
    <source>
        <dbReference type="SMART" id="SM01111"/>
    </source>
</evidence>
<feature type="domain" description="Cyanovirin-N" evidence="2">
    <location>
        <begin position="28"/>
        <end position="127"/>
    </location>
</feature>
<evidence type="ECO:0000313" key="4">
    <source>
        <dbReference type="Proteomes" id="UP000799429"/>
    </source>
</evidence>
<protein>
    <submittedName>
        <fullName evidence="3">Cyanovirin-N</fullName>
    </submittedName>
</protein>
<dbReference type="AlphaFoldDB" id="A0A9P4VNU6"/>
<dbReference type="InterPro" id="IPR011058">
    <property type="entry name" value="Cyanovirin-N"/>
</dbReference>
<gene>
    <name evidence="3" type="ORF">M501DRAFT_996825</name>
</gene>
<feature type="chain" id="PRO_5040434759" evidence="1">
    <location>
        <begin position="21"/>
        <end position="243"/>
    </location>
</feature>
<dbReference type="Gene3D" id="2.30.60.10">
    <property type="entry name" value="Cyanovirin-N"/>
    <property type="match status" value="1"/>
</dbReference>
<sequence>MKYLFSVPLRALLSACIVQGAPSVRRVGFSAECSSIRLDGPWLAALCPKRNGPSIESTVYLGFQIGNREGNLEWGINGSFQGSCKDCTLLNRGSVLQCTCQTGGRPTRTTSINLEEHISNHNGHLLSDLAGPPTVPVDKSFKYPGYVEYSVQPSSGNTCGPGFSLSADRPYVCFSFEIATSYWLEWETARFLRGNPGYEVLAYESKDCIGSPIGRIGVQGAASCTTFSGKAKGLSILPLWNWS</sequence>
<dbReference type="SUPFAM" id="SSF51322">
    <property type="entry name" value="Cyanovirin-N"/>
    <property type="match status" value="1"/>
</dbReference>
<accession>A0A9P4VNU6</accession>
<dbReference type="Pfam" id="PF08881">
    <property type="entry name" value="CVNH"/>
    <property type="match status" value="1"/>
</dbReference>
<dbReference type="OrthoDB" id="4672515at2759"/>
<evidence type="ECO:0000313" key="3">
    <source>
        <dbReference type="EMBL" id="KAF2836610.1"/>
    </source>
</evidence>
<dbReference type="EMBL" id="MU006103">
    <property type="protein sequence ID" value="KAF2836610.1"/>
    <property type="molecule type" value="Genomic_DNA"/>
</dbReference>
<name>A0A9P4VNU6_9PEZI</name>
<dbReference type="InterPro" id="IPR036673">
    <property type="entry name" value="Cyanovirin-N_sf"/>
</dbReference>
<keyword evidence="4" id="KW-1185">Reference proteome</keyword>
<evidence type="ECO:0000256" key="1">
    <source>
        <dbReference type="SAM" id="SignalP"/>
    </source>
</evidence>
<comment type="caution">
    <text evidence="3">The sequence shown here is derived from an EMBL/GenBank/DDBJ whole genome shotgun (WGS) entry which is preliminary data.</text>
</comment>
<dbReference type="SMART" id="SM01111">
    <property type="entry name" value="CVNH"/>
    <property type="match status" value="1"/>
</dbReference>
<reference evidence="3" key="1">
    <citation type="journal article" date="2020" name="Stud. Mycol.">
        <title>101 Dothideomycetes genomes: a test case for predicting lifestyles and emergence of pathogens.</title>
        <authorList>
            <person name="Haridas S."/>
            <person name="Albert R."/>
            <person name="Binder M."/>
            <person name="Bloem J."/>
            <person name="Labutti K."/>
            <person name="Salamov A."/>
            <person name="Andreopoulos B."/>
            <person name="Baker S."/>
            <person name="Barry K."/>
            <person name="Bills G."/>
            <person name="Bluhm B."/>
            <person name="Cannon C."/>
            <person name="Castanera R."/>
            <person name="Culley D."/>
            <person name="Daum C."/>
            <person name="Ezra D."/>
            <person name="Gonzalez J."/>
            <person name="Henrissat B."/>
            <person name="Kuo A."/>
            <person name="Liang C."/>
            <person name="Lipzen A."/>
            <person name="Lutzoni F."/>
            <person name="Magnuson J."/>
            <person name="Mondo S."/>
            <person name="Nolan M."/>
            <person name="Ohm R."/>
            <person name="Pangilinan J."/>
            <person name="Park H.-J."/>
            <person name="Ramirez L."/>
            <person name="Alfaro M."/>
            <person name="Sun H."/>
            <person name="Tritt A."/>
            <person name="Yoshinaga Y."/>
            <person name="Zwiers L.-H."/>
            <person name="Turgeon B."/>
            <person name="Goodwin S."/>
            <person name="Spatafora J."/>
            <person name="Crous P."/>
            <person name="Grigoriev I."/>
        </authorList>
    </citation>
    <scope>NUCLEOTIDE SEQUENCE</scope>
    <source>
        <strain evidence="3">CBS 101060</strain>
    </source>
</reference>
<dbReference type="Proteomes" id="UP000799429">
    <property type="component" value="Unassembled WGS sequence"/>
</dbReference>